<reference evidence="1" key="1">
    <citation type="submission" date="2015-01" db="EMBL/GenBank/DDBJ databases">
        <title>The Genome Sequence of Cladophialophora bantiana CBS 173.52.</title>
        <authorList>
            <consortium name="The Broad Institute Genomics Platform"/>
            <person name="Cuomo C."/>
            <person name="de Hoog S."/>
            <person name="Gorbushina A."/>
            <person name="Stielow B."/>
            <person name="Teixiera M."/>
            <person name="Abouelleil A."/>
            <person name="Chapman S.B."/>
            <person name="Priest M."/>
            <person name="Young S.K."/>
            <person name="Wortman J."/>
            <person name="Nusbaum C."/>
            <person name="Birren B."/>
        </authorList>
    </citation>
    <scope>NUCLEOTIDE SEQUENCE [LARGE SCALE GENOMIC DNA]</scope>
    <source>
        <strain evidence="1">CBS 173.52</strain>
    </source>
</reference>
<dbReference type="HOGENOM" id="CLU_090714_0_0_1"/>
<gene>
    <name evidence="1" type="ORF">Z519_03492</name>
</gene>
<dbReference type="OrthoDB" id="531190at2759"/>
<evidence type="ECO:0000313" key="1">
    <source>
        <dbReference type="EMBL" id="KIW96423.1"/>
    </source>
</evidence>
<keyword evidence="2" id="KW-1185">Reference proteome</keyword>
<dbReference type="AlphaFoldDB" id="A0A0D2HSH6"/>
<dbReference type="GeneID" id="27696420"/>
<dbReference type="RefSeq" id="XP_016623092.1">
    <property type="nucleotide sequence ID" value="XM_016761242.1"/>
</dbReference>
<dbReference type="VEuPathDB" id="FungiDB:Z519_03492"/>
<accession>A0A0D2HSH6</accession>
<organism evidence="1 2">
    <name type="scientific">Cladophialophora bantiana (strain ATCC 10958 / CBS 173.52 / CDC B-1940 / NIH 8579)</name>
    <name type="common">Xylohypha bantiana</name>
    <dbReference type="NCBI Taxonomy" id="1442370"/>
    <lineage>
        <taxon>Eukaryota</taxon>
        <taxon>Fungi</taxon>
        <taxon>Dikarya</taxon>
        <taxon>Ascomycota</taxon>
        <taxon>Pezizomycotina</taxon>
        <taxon>Eurotiomycetes</taxon>
        <taxon>Chaetothyriomycetidae</taxon>
        <taxon>Chaetothyriales</taxon>
        <taxon>Herpotrichiellaceae</taxon>
        <taxon>Cladophialophora</taxon>
    </lineage>
</organism>
<sequence length="267" mass="29365">MSNVVSVVIAAISFAGTLITAGVSAWLFNLVDQNFAIFLFQRGDDGDNDHVRDNVLSRTAFLVDQFFSWTFILRRQAQFLRFSTDEANKDLTRVLSGIAHEFGTYQYLDDGPPLMLWQGQQIAIGEVLTVDKGGELMCLGYASFYQKFKDSADTHVDAAAGGGGGGAAGGQNPYGAVNWNGDFRHWFRPIIQAVELLAEASKQGNSPPDQRLRRLQRLPIDLINVLDKKGLRSEAKRTGRCHRAKVCNCTTCAGNEICPCNQLKSGQ</sequence>
<proteinExistence type="predicted"/>
<name>A0A0D2HSH6_CLAB1</name>
<dbReference type="Proteomes" id="UP000053789">
    <property type="component" value="Unassembled WGS sequence"/>
</dbReference>
<protein>
    <submittedName>
        <fullName evidence="1">Uncharacterized protein</fullName>
    </submittedName>
</protein>
<evidence type="ECO:0000313" key="2">
    <source>
        <dbReference type="Proteomes" id="UP000053789"/>
    </source>
</evidence>
<dbReference type="EMBL" id="KN846983">
    <property type="protein sequence ID" value="KIW96423.1"/>
    <property type="molecule type" value="Genomic_DNA"/>
</dbReference>